<dbReference type="PROSITE" id="PS50157">
    <property type="entry name" value="ZINC_FINGER_C2H2_2"/>
    <property type="match status" value="2"/>
</dbReference>
<evidence type="ECO:0000256" key="3">
    <source>
        <dbReference type="ARBA" id="ARBA00022737"/>
    </source>
</evidence>
<protein>
    <recommendedName>
        <fullName evidence="10">C2H2-type domain-containing protein</fullName>
    </recommendedName>
</protein>
<evidence type="ECO:0000313" key="11">
    <source>
        <dbReference type="EMBL" id="GBN93674.1"/>
    </source>
</evidence>
<dbReference type="OrthoDB" id="8117402at2759"/>
<dbReference type="Proteomes" id="UP000499080">
    <property type="component" value="Unassembled WGS sequence"/>
</dbReference>
<gene>
    <name evidence="11" type="ORF">AVEN_232492_1</name>
</gene>
<keyword evidence="6" id="KW-0805">Transcription regulation</keyword>
<dbReference type="GO" id="GO:0005634">
    <property type="term" value="C:nucleus"/>
    <property type="evidence" value="ECO:0007669"/>
    <property type="project" value="UniProtKB-SubCell"/>
</dbReference>
<keyword evidence="3" id="KW-0677">Repeat</keyword>
<keyword evidence="7" id="KW-0804">Transcription</keyword>
<evidence type="ECO:0000256" key="4">
    <source>
        <dbReference type="ARBA" id="ARBA00022771"/>
    </source>
</evidence>
<dbReference type="EMBL" id="BGPR01025074">
    <property type="protein sequence ID" value="GBN93674.1"/>
    <property type="molecule type" value="Genomic_DNA"/>
</dbReference>
<dbReference type="InterPro" id="IPR036236">
    <property type="entry name" value="Znf_C2H2_sf"/>
</dbReference>
<dbReference type="Gene3D" id="3.30.160.60">
    <property type="entry name" value="Classic Zinc Finger"/>
    <property type="match status" value="1"/>
</dbReference>
<proteinExistence type="predicted"/>
<dbReference type="GO" id="GO:0008270">
    <property type="term" value="F:zinc ion binding"/>
    <property type="evidence" value="ECO:0007669"/>
    <property type="project" value="UniProtKB-KW"/>
</dbReference>
<reference evidence="11 12" key="1">
    <citation type="journal article" date="2019" name="Sci. Rep.">
        <title>Orb-weaving spider Araneus ventricosus genome elucidates the spidroin gene catalogue.</title>
        <authorList>
            <person name="Kono N."/>
            <person name="Nakamura H."/>
            <person name="Ohtoshi R."/>
            <person name="Moran D.A.P."/>
            <person name="Shinohara A."/>
            <person name="Yoshida Y."/>
            <person name="Fujiwara M."/>
            <person name="Mori M."/>
            <person name="Tomita M."/>
            <person name="Arakawa K."/>
        </authorList>
    </citation>
    <scope>NUCLEOTIDE SEQUENCE [LARGE SCALE GENOMIC DNA]</scope>
</reference>
<keyword evidence="12" id="KW-1185">Reference proteome</keyword>
<dbReference type="PANTHER" id="PTHR47772:SF13">
    <property type="entry name" value="GASTRULA ZINC FINGER PROTEIN XLCGF49.1-LIKE-RELATED"/>
    <property type="match status" value="1"/>
</dbReference>
<evidence type="ECO:0000256" key="9">
    <source>
        <dbReference type="PROSITE-ProRule" id="PRU00042"/>
    </source>
</evidence>
<dbReference type="PROSITE" id="PS00028">
    <property type="entry name" value="ZINC_FINGER_C2H2_1"/>
    <property type="match status" value="1"/>
</dbReference>
<evidence type="ECO:0000256" key="5">
    <source>
        <dbReference type="ARBA" id="ARBA00022833"/>
    </source>
</evidence>
<dbReference type="InterPro" id="IPR050636">
    <property type="entry name" value="C2H2-ZF_domain-containing"/>
</dbReference>
<keyword evidence="4 9" id="KW-0863">Zinc-finger</keyword>
<sequence>MQNPYEPIHSKLNLGEQNQYEGGECSEEFPPEWKLKEYLEVHWEVGHFECEHCDFAFNRKENLTSHMKKYHESEMETYFSKPESRNEFKCKKCSRKFTRESELNIHLQQNNCDPNPCK</sequence>
<evidence type="ECO:0000256" key="8">
    <source>
        <dbReference type="ARBA" id="ARBA00023242"/>
    </source>
</evidence>
<keyword evidence="8" id="KW-0539">Nucleus</keyword>
<evidence type="ECO:0000256" key="1">
    <source>
        <dbReference type="ARBA" id="ARBA00004123"/>
    </source>
</evidence>
<feature type="domain" description="C2H2-type" evidence="10">
    <location>
        <begin position="88"/>
        <end position="116"/>
    </location>
</feature>
<accession>A0A4Y2SZ85</accession>
<keyword evidence="5" id="KW-0862">Zinc</keyword>
<dbReference type="InterPro" id="IPR013087">
    <property type="entry name" value="Znf_C2H2_type"/>
</dbReference>
<evidence type="ECO:0000259" key="10">
    <source>
        <dbReference type="PROSITE" id="PS50157"/>
    </source>
</evidence>
<dbReference type="SUPFAM" id="SSF57667">
    <property type="entry name" value="beta-beta-alpha zinc fingers"/>
    <property type="match status" value="1"/>
</dbReference>
<organism evidence="11 12">
    <name type="scientific">Araneus ventricosus</name>
    <name type="common">Orbweaver spider</name>
    <name type="synonym">Epeira ventricosa</name>
    <dbReference type="NCBI Taxonomy" id="182803"/>
    <lineage>
        <taxon>Eukaryota</taxon>
        <taxon>Metazoa</taxon>
        <taxon>Ecdysozoa</taxon>
        <taxon>Arthropoda</taxon>
        <taxon>Chelicerata</taxon>
        <taxon>Arachnida</taxon>
        <taxon>Araneae</taxon>
        <taxon>Araneomorphae</taxon>
        <taxon>Entelegynae</taxon>
        <taxon>Araneoidea</taxon>
        <taxon>Araneidae</taxon>
        <taxon>Araneus</taxon>
    </lineage>
</organism>
<feature type="domain" description="C2H2-type" evidence="10">
    <location>
        <begin position="48"/>
        <end position="76"/>
    </location>
</feature>
<evidence type="ECO:0000313" key="12">
    <source>
        <dbReference type="Proteomes" id="UP000499080"/>
    </source>
</evidence>
<name>A0A4Y2SZ85_ARAVE</name>
<evidence type="ECO:0000256" key="2">
    <source>
        <dbReference type="ARBA" id="ARBA00022723"/>
    </source>
</evidence>
<dbReference type="SMART" id="SM00355">
    <property type="entry name" value="ZnF_C2H2"/>
    <property type="match status" value="2"/>
</dbReference>
<evidence type="ECO:0000256" key="6">
    <source>
        <dbReference type="ARBA" id="ARBA00023015"/>
    </source>
</evidence>
<dbReference type="Pfam" id="PF00096">
    <property type="entry name" value="zf-C2H2"/>
    <property type="match status" value="2"/>
</dbReference>
<evidence type="ECO:0000256" key="7">
    <source>
        <dbReference type="ARBA" id="ARBA00023163"/>
    </source>
</evidence>
<comment type="caution">
    <text evidence="11">The sequence shown here is derived from an EMBL/GenBank/DDBJ whole genome shotgun (WGS) entry which is preliminary data.</text>
</comment>
<keyword evidence="2" id="KW-0479">Metal-binding</keyword>
<dbReference type="PANTHER" id="PTHR47772">
    <property type="entry name" value="ZINC FINGER PROTEIN 200"/>
    <property type="match status" value="1"/>
</dbReference>
<dbReference type="AlphaFoldDB" id="A0A4Y2SZ85"/>
<comment type="subcellular location">
    <subcellularLocation>
        <location evidence="1">Nucleus</location>
    </subcellularLocation>
</comment>